<organism evidence="3 4">
    <name type="scientific">Roseofilum acuticapitatum BLCC-M154</name>
    <dbReference type="NCBI Taxonomy" id="3022444"/>
    <lineage>
        <taxon>Bacteria</taxon>
        <taxon>Bacillati</taxon>
        <taxon>Cyanobacteriota</taxon>
        <taxon>Cyanophyceae</taxon>
        <taxon>Desertifilales</taxon>
        <taxon>Desertifilaceae</taxon>
        <taxon>Roseofilum</taxon>
        <taxon>Roseofilum acuticapitatum</taxon>
    </lineage>
</organism>
<evidence type="ECO:0000256" key="1">
    <source>
        <dbReference type="SAM" id="Coils"/>
    </source>
</evidence>
<feature type="domain" description="Helicase C-terminal" evidence="2">
    <location>
        <begin position="753"/>
        <end position="924"/>
    </location>
</feature>
<dbReference type="InterPro" id="IPR027417">
    <property type="entry name" value="P-loop_NTPase"/>
</dbReference>
<dbReference type="PROSITE" id="PS51194">
    <property type="entry name" value="HELICASE_CTER"/>
    <property type="match status" value="1"/>
</dbReference>
<keyword evidence="3" id="KW-0347">Helicase</keyword>
<keyword evidence="3" id="KW-0547">Nucleotide-binding</keyword>
<dbReference type="InterPro" id="IPR001650">
    <property type="entry name" value="Helicase_C-like"/>
</dbReference>
<keyword evidence="3" id="KW-0067">ATP-binding</keyword>
<dbReference type="Pfam" id="PF00271">
    <property type="entry name" value="Helicase_C"/>
    <property type="match status" value="1"/>
</dbReference>
<gene>
    <name evidence="3" type="ORF">PMG71_17535</name>
</gene>
<dbReference type="RefSeq" id="WP_283754988.1">
    <property type="nucleotide sequence ID" value="NZ_JAQOSP010000109.1"/>
</dbReference>
<dbReference type="EMBL" id="JAQOSP010000109">
    <property type="protein sequence ID" value="MDJ1171234.1"/>
    <property type="molecule type" value="Genomic_DNA"/>
</dbReference>
<accession>A0ABT7AWE7</accession>
<feature type="coiled-coil region" evidence="1">
    <location>
        <begin position="1082"/>
        <end position="1116"/>
    </location>
</feature>
<comment type="caution">
    <text evidence="3">The sequence shown here is derived from an EMBL/GenBank/DDBJ whole genome shotgun (WGS) entry which is preliminary data.</text>
</comment>
<evidence type="ECO:0000313" key="3">
    <source>
        <dbReference type="EMBL" id="MDJ1171234.1"/>
    </source>
</evidence>
<dbReference type="Gene3D" id="3.40.50.300">
    <property type="entry name" value="P-loop containing nucleotide triphosphate hydrolases"/>
    <property type="match status" value="1"/>
</dbReference>
<proteinExistence type="predicted"/>
<feature type="coiled-coil region" evidence="1">
    <location>
        <begin position="772"/>
        <end position="799"/>
    </location>
</feature>
<name>A0ABT7AWE7_9CYAN</name>
<evidence type="ECO:0000259" key="2">
    <source>
        <dbReference type="PROSITE" id="PS51194"/>
    </source>
</evidence>
<protein>
    <submittedName>
        <fullName evidence="3">Helicase-related protein</fullName>
    </submittedName>
</protein>
<keyword evidence="1" id="KW-0175">Coiled coil</keyword>
<dbReference type="SUPFAM" id="SSF52540">
    <property type="entry name" value="P-loop containing nucleoside triphosphate hydrolases"/>
    <property type="match status" value="1"/>
</dbReference>
<keyword evidence="4" id="KW-1185">Reference proteome</keyword>
<dbReference type="Proteomes" id="UP001235303">
    <property type="component" value="Unassembled WGS sequence"/>
</dbReference>
<evidence type="ECO:0000313" key="4">
    <source>
        <dbReference type="Proteomes" id="UP001235303"/>
    </source>
</evidence>
<reference evidence="3 4" key="1">
    <citation type="submission" date="2023-01" db="EMBL/GenBank/DDBJ databases">
        <title>Novel diversity within Roseofilum (Cyanobacteria; Desertifilaceae) from marine benthic mats with descriptions of four novel species.</title>
        <authorList>
            <person name="Wang Y."/>
            <person name="Berthold D.E."/>
            <person name="Hu J."/>
            <person name="Lefler F.W."/>
            <person name="Laughinghouse H.D. IV."/>
        </authorList>
    </citation>
    <scope>NUCLEOTIDE SEQUENCE [LARGE SCALE GENOMIC DNA]</scope>
    <source>
        <strain evidence="3 4">BLCC-M154</strain>
    </source>
</reference>
<keyword evidence="3" id="KW-0378">Hydrolase</keyword>
<dbReference type="GO" id="GO:0004386">
    <property type="term" value="F:helicase activity"/>
    <property type="evidence" value="ECO:0007669"/>
    <property type="project" value="UniProtKB-KW"/>
</dbReference>
<sequence>MKIEDQGRPFEIGFNLGILNYLQHKKLAPQWVDYYRQELTHLNLNEINKKLIENASSMSCSDRQIIETWSQLLLLKGFLGGYNFLSEYLQGTEWQDFENRVEVLYYQCAFAGDNSLKTHPKSQEQLSEGWLSQLEGLDRDNLEMYINQYQGTGEFLRADTLLLLRYTRSSRQEYRILVVDESVFAIQSEKDLTNVQDFIGLIKSKLIKEINYLRSKSVFSKLRIDTGENPDLDFLFSPGLKDYFTAFKSKDKESAKLIQAAGYAYSFYQFAEKTGIIPKKAKVILSAIGYSDRGMNTMTIHPENLSLFETCYQIYKHESSGKEMISVRKQVFNQIKRQMGSSFDRGREFVEQLINIPPDRTTVVTHHEQIQGFLTSVAPLPDDIAHQYNLDSSLDLRNGHAELIRRSLLSDSLYLFLTGNPGIGKTTAIANFLQQHQDEGFLFFYVSPRKQVNLDILEKFKDHQGNWCSENLVCLNTNSQIIAEQKGSYTVQYLSPQWQGNFRQQSVLFLDGTQDQKQQKKYPSRLQRKTEDLIVAAPQNTAGVIRSMCEAIHTLVDRQSTNKIVASISIQALKKTPQGGDTLKHFGEIFKGAYNSRTQEVIPAKMQAISKRFKHLFIMIDEITGDDSGVEFLNRMTHILRGYGLTTGKHGFNPKFIIADASIVDKNVIQQHLKSGNPEPDKIFFRKAQKTASPLTVEPFQFKRYPATLINTNSYPASDLNIGYNIIIHSTRFQERDRLKPQEDDLAQKLREKILADIERITEEQGETDAQILVYIQNKQRLQQLIEALQRRWQRFEKNQDYLEIHASLSESEKQAIHLYQNEVKIIFMTSSGSRGLSFPKVKHILVDIPRFQVEKNLMEIIQVIYRGRGNLDRDNQSKSLHFYLAERAVYFDDEPQLSLQEKILSIFNILLLLKASIMTRILGAGKMGRQEYLIIPIGGKSVSAAGQTLSSQLANLLRELKIETRNHPKDRRLQDSYEHLKTLLSQADFTIPKPKSCSYIAENFKDRFLEFIQPNLSRLIDFPPLETGYLQGNLLMVPLGDRMVSETYTLFLDLILNPRTGELWKNLRYISSPKSDYHENLKFATRTAIDLIDEIRETENKSQRYEQQSQRLDRYYALPLLTFVAREQMKAYLAGGDRTLFPEMTFRYILEAYVRSLYPVDNVLPMGDQYENFPFLIFSSYSLGDIRKQWFGDRYLLNSHELNILNLVLSQEG</sequence>